<dbReference type="GO" id="GO:0008409">
    <property type="term" value="F:5'-3' exonuclease activity"/>
    <property type="evidence" value="ECO:0007669"/>
    <property type="project" value="InterPro"/>
</dbReference>
<evidence type="ECO:0000313" key="3">
    <source>
        <dbReference type="Proteomes" id="UP001107558"/>
    </source>
</evidence>
<feature type="compositionally biased region" description="Basic residues" evidence="1">
    <location>
        <begin position="1"/>
        <end position="34"/>
    </location>
</feature>
<reference evidence="2" key="1">
    <citation type="submission" date="2021-03" db="EMBL/GenBank/DDBJ databases">
        <title>Chromosome level genome of the anhydrobiotic midge Polypedilum vanderplanki.</title>
        <authorList>
            <person name="Yoshida Y."/>
            <person name="Kikawada T."/>
            <person name="Gusev O."/>
        </authorList>
    </citation>
    <scope>NUCLEOTIDE SEQUENCE</scope>
    <source>
        <strain evidence="2">NIAS01</strain>
        <tissue evidence="2">Whole body or cell culture</tissue>
    </source>
</reference>
<gene>
    <name evidence="2" type="ORF">PVAND_003984</name>
</gene>
<dbReference type="PANTHER" id="PTHR34753:SF1">
    <property type="entry name" value="TELOMERASE RNA COMPONENT INTERACTING RNASE"/>
    <property type="match status" value="1"/>
</dbReference>
<feature type="compositionally biased region" description="Basic and acidic residues" evidence="1">
    <location>
        <begin position="67"/>
        <end position="102"/>
    </location>
</feature>
<dbReference type="OrthoDB" id="5983145at2759"/>
<feature type="region of interest" description="Disordered" evidence="1">
    <location>
        <begin position="1"/>
        <end position="111"/>
    </location>
</feature>
<dbReference type="AlphaFoldDB" id="A0A9J6BVS7"/>
<sequence length="314" mass="37438">MPRSRSRSKDRSRRSRSRDKDRKRRDRERRRSRSKSYDRLEKDKIRRRSRSRSYEKRNRDRRRRDRSRSYDRKDHRYRSKSHDRSKDRYRDRYSSDNSEKRFLQSSSTAASNSVKPIVIIANTHSKGNKHKTSIDQSHLKRDHRESFEISNEFSQEGFEQFSKDHGIDFSKIETDEDREAVHEKMQELLKAHFAAQGKIYPPPPKEERQLPINATGFVNDGSFLEQFKKMQEEQKKQAELEQKRKAESLLNLPIRRRRAGLILKTGVVAKTKLTNQERSSDMPSNAWGMYIKEVQKYKGSSCDSDDSKNRPLVK</sequence>
<dbReference type="EMBL" id="JADBJN010000003">
    <property type="protein sequence ID" value="KAG5673988.1"/>
    <property type="molecule type" value="Genomic_DNA"/>
</dbReference>
<dbReference type="InterPro" id="IPR038838">
    <property type="entry name" value="TRIR"/>
</dbReference>
<evidence type="ECO:0000256" key="1">
    <source>
        <dbReference type="SAM" id="MobiDB-lite"/>
    </source>
</evidence>
<comment type="caution">
    <text evidence="2">The sequence shown here is derived from an EMBL/GenBank/DDBJ whole genome shotgun (WGS) entry which is preliminary data.</text>
</comment>
<accession>A0A9J6BVS7</accession>
<dbReference type="PANTHER" id="PTHR34753">
    <property type="entry name" value="TELOMERASE RNA COMPONENT INTERACTING RNASE"/>
    <property type="match status" value="1"/>
</dbReference>
<keyword evidence="3" id="KW-1185">Reference proteome</keyword>
<organism evidence="2 3">
    <name type="scientific">Polypedilum vanderplanki</name>
    <name type="common">Sleeping chironomid midge</name>
    <dbReference type="NCBI Taxonomy" id="319348"/>
    <lineage>
        <taxon>Eukaryota</taxon>
        <taxon>Metazoa</taxon>
        <taxon>Ecdysozoa</taxon>
        <taxon>Arthropoda</taxon>
        <taxon>Hexapoda</taxon>
        <taxon>Insecta</taxon>
        <taxon>Pterygota</taxon>
        <taxon>Neoptera</taxon>
        <taxon>Endopterygota</taxon>
        <taxon>Diptera</taxon>
        <taxon>Nematocera</taxon>
        <taxon>Chironomoidea</taxon>
        <taxon>Chironomidae</taxon>
        <taxon>Chironominae</taxon>
        <taxon>Polypedilum</taxon>
        <taxon>Polypedilum</taxon>
    </lineage>
</organism>
<dbReference type="Proteomes" id="UP001107558">
    <property type="component" value="Chromosome 3"/>
</dbReference>
<proteinExistence type="predicted"/>
<evidence type="ECO:0000313" key="2">
    <source>
        <dbReference type="EMBL" id="KAG5673988.1"/>
    </source>
</evidence>
<name>A0A9J6BVS7_POLVA</name>
<feature type="compositionally biased region" description="Basic and acidic residues" evidence="1">
    <location>
        <begin position="35"/>
        <end position="44"/>
    </location>
</feature>
<protein>
    <submittedName>
        <fullName evidence="2">Uncharacterized protein</fullName>
    </submittedName>
</protein>
<feature type="region of interest" description="Disordered" evidence="1">
    <location>
        <begin position="126"/>
        <end position="145"/>
    </location>
</feature>
<dbReference type="GO" id="GO:0008408">
    <property type="term" value="F:3'-5' exonuclease activity"/>
    <property type="evidence" value="ECO:0007669"/>
    <property type="project" value="InterPro"/>
</dbReference>